<reference evidence="2 3" key="1">
    <citation type="submission" date="2020-03" db="EMBL/GenBank/DDBJ databases">
        <title>Genomic Encyclopedia of Type Strains, Phase IV (KMG-IV): sequencing the most valuable type-strain genomes for metagenomic binning, comparative biology and taxonomic classification.</title>
        <authorList>
            <person name="Goeker M."/>
        </authorList>
    </citation>
    <scope>NUCLEOTIDE SEQUENCE [LARGE SCALE GENOMIC DNA]</scope>
    <source>
        <strain evidence="2 3">DSM 27651</strain>
    </source>
</reference>
<keyword evidence="1" id="KW-0732">Signal</keyword>
<evidence type="ECO:0000313" key="3">
    <source>
        <dbReference type="Proteomes" id="UP000734218"/>
    </source>
</evidence>
<feature type="chain" id="PRO_5045146058" evidence="1">
    <location>
        <begin position="19"/>
        <end position="145"/>
    </location>
</feature>
<sequence>MRRFATLLLLAWGGSAAAIPPPAPPIEVRSGPEVICTPRYALRVEAGEKAERHGDDWWILIAGGRQLFVRVDVPPAEQARPIVLSDGRAGRTIMRRVFPGGDRPGRIYWLGEPTVMVASTQVEEDALVGRVLLAAARDEACAHSR</sequence>
<dbReference type="RefSeq" id="WP_167952380.1">
    <property type="nucleotide sequence ID" value="NZ_JAATJE010000001.1"/>
</dbReference>
<proteinExistence type="predicted"/>
<keyword evidence="3" id="KW-1185">Reference proteome</keyword>
<protein>
    <submittedName>
        <fullName evidence="2">Uncharacterized protein</fullName>
    </submittedName>
</protein>
<comment type="caution">
    <text evidence="2">The sequence shown here is derived from an EMBL/GenBank/DDBJ whole genome shotgun (WGS) entry which is preliminary data.</text>
</comment>
<gene>
    <name evidence="2" type="ORF">GGR88_000349</name>
</gene>
<accession>A0ABX0XI14</accession>
<evidence type="ECO:0000256" key="1">
    <source>
        <dbReference type="SAM" id="SignalP"/>
    </source>
</evidence>
<evidence type="ECO:0000313" key="2">
    <source>
        <dbReference type="EMBL" id="NJC32875.1"/>
    </source>
</evidence>
<feature type="signal peptide" evidence="1">
    <location>
        <begin position="1"/>
        <end position="18"/>
    </location>
</feature>
<dbReference type="EMBL" id="JAATJE010000001">
    <property type="protein sequence ID" value="NJC32875.1"/>
    <property type="molecule type" value="Genomic_DNA"/>
</dbReference>
<name>A0ABX0XI14_9SPHN</name>
<organism evidence="2 3">
    <name type="scientific">Sphingomonas jejuensis</name>
    <dbReference type="NCBI Taxonomy" id="904715"/>
    <lineage>
        <taxon>Bacteria</taxon>
        <taxon>Pseudomonadati</taxon>
        <taxon>Pseudomonadota</taxon>
        <taxon>Alphaproteobacteria</taxon>
        <taxon>Sphingomonadales</taxon>
        <taxon>Sphingomonadaceae</taxon>
        <taxon>Sphingomonas</taxon>
    </lineage>
</organism>
<dbReference type="Proteomes" id="UP000734218">
    <property type="component" value="Unassembled WGS sequence"/>
</dbReference>